<evidence type="ECO:0000256" key="2">
    <source>
        <dbReference type="ARBA" id="ARBA00023008"/>
    </source>
</evidence>
<dbReference type="EMBL" id="AACS02000001">
    <property type="protein sequence ID" value="EAU92409.1"/>
    <property type="molecule type" value="Genomic_DNA"/>
</dbReference>
<dbReference type="InterPro" id="IPR008922">
    <property type="entry name" value="Di-copper_centre_dom_sf"/>
</dbReference>
<dbReference type="Gene3D" id="1.10.1280.10">
    <property type="entry name" value="Di-copper center containing domain from catechol oxidase"/>
    <property type="match status" value="1"/>
</dbReference>
<dbReference type="AlphaFoldDB" id="A8N3K9"/>
<keyword evidence="4" id="KW-0732">Signal</keyword>
<evidence type="ECO:0000256" key="4">
    <source>
        <dbReference type="SAM" id="SignalP"/>
    </source>
</evidence>
<evidence type="ECO:0000259" key="5">
    <source>
        <dbReference type="PROSITE" id="PS00498"/>
    </source>
</evidence>
<name>A8N3K9_COPC7</name>
<dbReference type="GO" id="GO:0046872">
    <property type="term" value="F:metal ion binding"/>
    <property type="evidence" value="ECO:0007669"/>
    <property type="project" value="UniProtKB-KW"/>
</dbReference>
<accession>A8N3K9</accession>
<dbReference type="PRINTS" id="PR00092">
    <property type="entry name" value="TYROSINASE"/>
</dbReference>
<comment type="caution">
    <text evidence="6">The sequence shown here is derived from an EMBL/GenBank/DDBJ whole genome shotgun (WGS) entry which is preliminary data.</text>
</comment>
<gene>
    <name evidence="6" type="ORF">CC1G_00628</name>
</gene>
<dbReference type="KEGG" id="cci:CC1G_00628"/>
<feature type="compositionally biased region" description="Basic residues" evidence="3">
    <location>
        <begin position="56"/>
        <end position="65"/>
    </location>
</feature>
<feature type="domain" description="Tyrosinase copper-binding" evidence="5">
    <location>
        <begin position="304"/>
        <end position="315"/>
    </location>
</feature>
<proteinExistence type="predicted"/>
<evidence type="ECO:0000313" key="7">
    <source>
        <dbReference type="Proteomes" id="UP000001861"/>
    </source>
</evidence>
<feature type="region of interest" description="Disordered" evidence="3">
    <location>
        <begin position="44"/>
        <end position="65"/>
    </location>
</feature>
<organism evidence="6 7">
    <name type="scientific">Coprinopsis cinerea (strain Okayama-7 / 130 / ATCC MYA-4618 / FGSC 9003)</name>
    <name type="common">Inky cap fungus</name>
    <name type="synonym">Hormographiella aspergillata</name>
    <dbReference type="NCBI Taxonomy" id="240176"/>
    <lineage>
        <taxon>Eukaryota</taxon>
        <taxon>Fungi</taxon>
        <taxon>Dikarya</taxon>
        <taxon>Basidiomycota</taxon>
        <taxon>Agaricomycotina</taxon>
        <taxon>Agaricomycetes</taxon>
        <taxon>Agaricomycetidae</taxon>
        <taxon>Agaricales</taxon>
        <taxon>Agaricineae</taxon>
        <taxon>Psathyrellaceae</taxon>
        <taxon>Coprinopsis</taxon>
    </lineage>
</organism>
<evidence type="ECO:0000256" key="3">
    <source>
        <dbReference type="SAM" id="MobiDB-lite"/>
    </source>
</evidence>
<dbReference type="InParanoid" id="A8N3K9"/>
<dbReference type="InterPro" id="IPR050316">
    <property type="entry name" value="Tyrosinase/Hemocyanin"/>
</dbReference>
<dbReference type="PROSITE" id="PS00498">
    <property type="entry name" value="TYROSINASE_2"/>
    <property type="match status" value="1"/>
</dbReference>
<reference evidence="6 7" key="1">
    <citation type="journal article" date="2010" name="Proc. Natl. Acad. Sci. U.S.A.">
        <title>Insights into evolution of multicellular fungi from the assembled chromosomes of the mushroom Coprinopsis cinerea (Coprinus cinereus).</title>
        <authorList>
            <person name="Stajich J.E."/>
            <person name="Wilke S.K."/>
            <person name="Ahren D."/>
            <person name="Au C.H."/>
            <person name="Birren B.W."/>
            <person name="Borodovsky M."/>
            <person name="Burns C."/>
            <person name="Canback B."/>
            <person name="Casselton L.A."/>
            <person name="Cheng C.K."/>
            <person name="Deng J."/>
            <person name="Dietrich F.S."/>
            <person name="Fargo D.C."/>
            <person name="Farman M.L."/>
            <person name="Gathman A.C."/>
            <person name="Goldberg J."/>
            <person name="Guigo R."/>
            <person name="Hoegger P.J."/>
            <person name="Hooker J.B."/>
            <person name="Huggins A."/>
            <person name="James T.Y."/>
            <person name="Kamada T."/>
            <person name="Kilaru S."/>
            <person name="Kodira C."/>
            <person name="Kues U."/>
            <person name="Kupfer D."/>
            <person name="Kwan H.S."/>
            <person name="Lomsadze A."/>
            <person name="Li W."/>
            <person name="Lilly W.W."/>
            <person name="Ma L.J."/>
            <person name="Mackey A.J."/>
            <person name="Manning G."/>
            <person name="Martin F."/>
            <person name="Muraguchi H."/>
            <person name="Natvig D.O."/>
            <person name="Palmerini H."/>
            <person name="Ramesh M.A."/>
            <person name="Rehmeyer C.J."/>
            <person name="Roe B.A."/>
            <person name="Shenoy N."/>
            <person name="Stanke M."/>
            <person name="Ter-Hovhannisyan V."/>
            <person name="Tunlid A."/>
            <person name="Velagapudi R."/>
            <person name="Vision T.J."/>
            <person name="Zeng Q."/>
            <person name="Zolan M.E."/>
            <person name="Pukkila P.J."/>
        </authorList>
    </citation>
    <scope>NUCLEOTIDE SEQUENCE [LARGE SCALE GENOMIC DNA]</scope>
    <source>
        <strain evidence="7">Okayama-7 / 130 / ATCC MYA-4618 / FGSC 9003</strain>
    </source>
</reference>
<dbReference type="GO" id="GO:0016491">
    <property type="term" value="F:oxidoreductase activity"/>
    <property type="evidence" value="ECO:0007669"/>
    <property type="project" value="InterPro"/>
</dbReference>
<dbReference type="Proteomes" id="UP000001861">
    <property type="component" value="Unassembled WGS sequence"/>
</dbReference>
<dbReference type="InterPro" id="IPR002227">
    <property type="entry name" value="Tyrosinase_Cu-bd"/>
</dbReference>
<dbReference type="STRING" id="240176.A8N3K9"/>
<keyword evidence="7" id="KW-1185">Reference proteome</keyword>
<dbReference type="VEuPathDB" id="FungiDB:CC1G_00628"/>
<dbReference type="OMA" id="PWWDEAK"/>
<protein>
    <recommendedName>
        <fullName evidence="5">Tyrosinase copper-binding domain-containing protein</fullName>
    </recommendedName>
</protein>
<evidence type="ECO:0000256" key="1">
    <source>
        <dbReference type="ARBA" id="ARBA00022723"/>
    </source>
</evidence>
<feature type="signal peptide" evidence="4">
    <location>
        <begin position="1"/>
        <end position="20"/>
    </location>
</feature>
<dbReference type="GeneID" id="6005878"/>
<dbReference type="Pfam" id="PF00264">
    <property type="entry name" value="Tyrosinase"/>
    <property type="match status" value="1"/>
</dbReference>
<dbReference type="RefSeq" id="XP_001829449.1">
    <property type="nucleotide sequence ID" value="XM_001829397.1"/>
</dbReference>
<dbReference type="OrthoDB" id="6132182at2759"/>
<feature type="chain" id="PRO_5002726920" description="Tyrosinase copper-binding domain-containing protein" evidence="4">
    <location>
        <begin position="21"/>
        <end position="379"/>
    </location>
</feature>
<keyword evidence="1" id="KW-0479">Metal-binding</keyword>
<sequence>MLPRTFYCLVALCFAVFVAAAPSPQVESLDPDAEEFIEVEPEPEVEIQGGPGPGHGHGHHHPRPKRCRRLAVRKEWRDLSNRHKLRYINAVKCLQSTQALNATMDPKFTRYDEFVWSHVQVAEQIHGVGQFLPWHRHFGWLYEQALRNVCGYRGPFPYWDWTRDTTGTAPIHDSPIFDTIYGLGGDGVEGTYTPPTDSDGSTYPPMWELYKGCVGSGHFAGTIMHVGPGKRFSDHCLVRGYFAEPEIRDQMTAANIAFLLGQTTYDGLRSNMDGQPFFPYWRLHDGGHGAVGGDMSSFYSSPNDPIFFPHHAGVDRIWWEWQKADFSNRLYQINGPVSLIPPHGMVTLDYQLPFADFIPDVTLRDAMDIRREPYCYTYG</sequence>
<dbReference type="PANTHER" id="PTHR11474:SF126">
    <property type="entry name" value="TYROSINASE-LIKE PROTEIN TYR-1-RELATED"/>
    <property type="match status" value="1"/>
</dbReference>
<dbReference type="eggNOG" id="ENOG502RM4B">
    <property type="taxonomic scope" value="Eukaryota"/>
</dbReference>
<dbReference type="PANTHER" id="PTHR11474">
    <property type="entry name" value="TYROSINASE FAMILY MEMBER"/>
    <property type="match status" value="1"/>
</dbReference>
<dbReference type="SUPFAM" id="SSF48056">
    <property type="entry name" value="Di-copper centre-containing domain"/>
    <property type="match status" value="1"/>
</dbReference>
<evidence type="ECO:0000313" key="6">
    <source>
        <dbReference type="EMBL" id="EAU92409.1"/>
    </source>
</evidence>
<keyword evidence="2" id="KW-0186">Copper</keyword>